<feature type="transmembrane region" description="Helical" evidence="1">
    <location>
        <begin position="12"/>
        <end position="34"/>
    </location>
</feature>
<reference evidence="2 3" key="1">
    <citation type="submission" date="2017-11" db="EMBL/GenBank/DDBJ databases">
        <title>Bacterial isolate from king chilli rhizosphere.</title>
        <authorList>
            <person name="Takhelmayum P."/>
            <person name="Sarangthem I."/>
        </authorList>
    </citation>
    <scope>NUCLEOTIDE SEQUENCE [LARGE SCALE GENOMIC DNA]</scope>
    <source>
        <strain evidence="3">t26</strain>
    </source>
</reference>
<keyword evidence="1" id="KW-1133">Transmembrane helix</keyword>
<dbReference type="Proteomes" id="UP000232101">
    <property type="component" value="Unassembled WGS sequence"/>
</dbReference>
<name>A0A2M9Q4K1_9BACI</name>
<keyword evidence="1" id="KW-0812">Transmembrane</keyword>
<dbReference type="EMBL" id="PHQY01000646">
    <property type="protein sequence ID" value="PJO42998.1"/>
    <property type="molecule type" value="Genomic_DNA"/>
</dbReference>
<keyword evidence="1" id="KW-0472">Membrane</keyword>
<dbReference type="AlphaFoldDB" id="A0A2M9Q4K1"/>
<accession>A0A2M9Q4K1</accession>
<proteinExistence type="predicted"/>
<feature type="transmembrane region" description="Helical" evidence="1">
    <location>
        <begin position="54"/>
        <end position="77"/>
    </location>
</feature>
<feature type="transmembrane region" description="Helical" evidence="1">
    <location>
        <begin position="84"/>
        <end position="100"/>
    </location>
</feature>
<evidence type="ECO:0000313" key="3">
    <source>
        <dbReference type="Proteomes" id="UP000232101"/>
    </source>
</evidence>
<sequence length="101" mass="11713">MFKLMELGWKKYYLSKYFTGIIIFMMATNLPVNVSPFGFKVVSGLMFSENIGQIPLLNILFKTILTIVLAIILLRLLINEYKNSYGLPIFNIMNIVYIIMH</sequence>
<evidence type="ECO:0000256" key="1">
    <source>
        <dbReference type="SAM" id="Phobius"/>
    </source>
</evidence>
<organism evidence="2 3">
    <name type="scientific">Lysinibacillus xylanilyticus</name>
    <dbReference type="NCBI Taxonomy" id="582475"/>
    <lineage>
        <taxon>Bacteria</taxon>
        <taxon>Bacillati</taxon>
        <taxon>Bacillota</taxon>
        <taxon>Bacilli</taxon>
        <taxon>Bacillales</taxon>
        <taxon>Bacillaceae</taxon>
        <taxon>Lysinibacillus</taxon>
    </lineage>
</organism>
<gene>
    <name evidence="2" type="ORF">CWD94_14615</name>
</gene>
<evidence type="ECO:0000313" key="2">
    <source>
        <dbReference type="EMBL" id="PJO42998.1"/>
    </source>
</evidence>
<comment type="caution">
    <text evidence="2">The sequence shown here is derived from an EMBL/GenBank/DDBJ whole genome shotgun (WGS) entry which is preliminary data.</text>
</comment>
<protein>
    <submittedName>
        <fullName evidence="2">Uncharacterized protein</fullName>
    </submittedName>
</protein>